<comment type="caution">
    <text evidence="1">The sequence shown here is derived from an EMBL/GenBank/DDBJ whole genome shotgun (WGS) entry which is preliminary data.</text>
</comment>
<protein>
    <submittedName>
        <fullName evidence="1">Uncharacterized protein</fullName>
    </submittedName>
</protein>
<sequence length="328" mass="37179">MMNLISTCQFRTRWSWNSVYNTLPMSNRKVINCSSYYRHSSRNGGSCRAFRHNHSFPFPFWPYPFPYVPRRFSICCAKKKRSESEPVLKSSIVEEVSMNDDEDELFLDEFGDEQFEYDDGYLEDEYVEEPILGDGSGGGGISLAGTAWDKTTLAIAEEVALSFDGELGIYAFRTLLNGGIQLRVERLTNKSGSPSMEDIEAFSSAYSARLDEAAVAGSIPDNLSLEVSSPGVERVVSIPQDLERFKERAMFVKYVSEVGESSRLVENNGVFKIVSFDLETRSCTWGLADVRVNREKAGKGRPLSKKQREWRLETTFDSLRLVRLYSEI</sequence>
<keyword evidence="2" id="KW-1185">Reference proteome</keyword>
<dbReference type="EMBL" id="CM044708">
    <property type="protein sequence ID" value="KAI5650137.1"/>
    <property type="molecule type" value="Genomic_DNA"/>
</dbReference>
<gene>
    <name evidence="1" type="ORF">M9H77_36142</name>
</gene>
<dbReference type="Proteomes" id="UP001060085">
    <property type="component" value="Linkage Group LG08"/>
</dbReference>
<reference evidence="2" key="1">
    <citation type="journal article" date="2023" name="Nat. Plants">
        <title>Single-cell RNA sequencing provides a high-resolution roadmap for understanding the multicellular compartmentation of specialized metabolism.</title>
        <authorList>
            <person name="Sun S."/>
            <person name="Shen X."/>
            <person name="Li Y."/>
            <person name="Li Y."/>
            <person name="Wang S."/>
            <person name="Li R."/>
            <person name="Zhang H."/>
            <person name="Shen G."/>
            <person name="Guo B."/>
            <person name="Wei J."/>
            <person name="Xu J."/>
            <person name="St-Pierre B."/>
            <person name="Chen S."/>
            <person name="Sun C."/>
        </authorList>
    </citation>
    <scope>NUCLEOTIDE SEQUENCE [LARGE SCALE GENOMIC DNA]</scope>
</reference>
<evidence type="ECO:0000313" key="2">
    <source>
        <dbReference type="Proteomes" id="UP001060085"/>
    </source>
</evidence>
<name>A0ACB9ZQZ6_CATRO</name>
<organism evidence="1 2">
    <name type="scientific">Catharanthus roseus</name>
    <name type="common">Madagascar periwinkle</name>
    <name type="synonym">Vinca rosea</name>
    <dbReference type="NCBI Taxonomy" id="4058"/>
    <lineage>
        <taxon>Eukaryota</taxon>
        <taxon>Viridiplantae</taxon>
        <taxon>Streptophyta</taxon>
        <taxon>Embryophyta</taxon>
        <taxon>Tracheophyta</taxon>
        <taxon>Spermatophyta</taxon>
        <taxon>Magnoliopsida</taxon>
        <taxon>eudicotyledons</taxon>
        <taxon>Gunneridae</taxon>
        <taxon>Pentapetalae</taxon>
        <taxon>asterids</taxon>
        <taxon>lamiids</taxon>
        <taxon>Gentianales</taxon>
        <taxon>Apocynaceae</taxon>
        <taxon>Rauvolfioideae</taxon>
        <taxon>Vinceae</taxon>
        <taxon>Catharanthinae</taxon>
        <taxon>Catharanthus</taxon>
    </lineage>
</organism>
<proteinExistence type="predicted"/>
<evidence type="ECO:0000313" key="1">
    <source>
        <dbReference type="EMBL" id="KAI5650137.1"/>
    </source>
</evidence>
<accession>A0ACB9ZQZ6</accession>